<dbReference type="Proteomes" id="UP000249610">
    <property type="component" value="Unassembled WGS sequence"/>
</dbReference>
<keyword evidence="1" id="KW-0472">Membrane</keyword>
<gene>
    <name evidence="2" type="ORF">LV83_04209</name>
</gene>
<name>A0A327NYM8_9BACT</name>
<feature type="transmembrane region" description="Helical" evidence="1">
    <location>
        <begin position="95"/>
        <end position="120"/>
    </location>
</feature>
<reference evidence="2 3" key="1">
    <citation type="submission" date="2018-06" db="EMBL/GenBank/DDBJ databases">
        <title>Genomic Encyclopedia of Archaeal and Bacterial Type Strains, Phase II (KMG-II): from individual species to whole genera.</title>
        <authorList>
            <person name="Goeker M."/>
        </authorList>
    </citation>
    <scope>NUCLEOTIDE SEQUENCE [LARGE SCALE GENOMIC DNA]</scope>
    <source>
        <strain evidence="2 3">DSM 23446</strain>
    </source>
</reference>
<dbReference type="RefSeq" id="WP_111613502.1">
    <property type="nucleotide sequence ID" value="NZ_QLLK01000022.1"/>
</dbReference>
<comment type="caution">
    <text evidence="2">The sequence shown here is derived from an EMBL/GenBank/DDBJ whole genome shotgun (WGS) entry which is preliminary data.</text>
</comment>
<feature type="transmembrane region" description="Helical" evidence="1">
    <location>
        <begin position="64"/>
        <end position="88"/>
    </location>
</feature>
<feature type="transmembrane region" description="Helical" evidence="1">
    <location>
        <begin position="140"/>
        <end position="159"/>
    </location>
</feature>
<sequence length="171" mass="19870">MKVIFKTLEKSSILAFLFALFVCFNFLLNLYMPPKLALDLRFAYSASEAFSVLQTMGESMRKQYLLIIWALDMPYMIFYLLLLIGLICKIWKKKCLIILPIITVLLDLFENLTVSVLILRFPSESFTLGYMASFFSTTKWIFVGACLLYIIVGLIRNLLYKRRTDLDLKGE</sequence>
<evidence type="ECO:0000313" key="2">
    <source>
        <dbReference type="EMBL" id="RAI83732.1"/>
    </source>
</evidence>
<keyword evidence="3" id="KW-1185">Reference proteome</keyword>
<dbReference type="AlphaFoldDB" id="A0A327NYM8"/>
<proteinExistence type="predicted"/>
<evidence type="ECO:0000313" key="3">
    <source>
        <dbReference type="Proteomes" id="UP000249610"/>
    </source>
</evidence>
<accession>A0A327NYM8</accession>
<protein>
    <submittedName>
        <fullName evidence="2">Uncharacterized protein</fullName>
    </submittedName>
</protein>
<dbReference type="OrthoDB" id="1453014at2"/>
<keyword evidence="1" id="KW-1133">Transmembrane helix</keyword>
<keyword evidence="1" id="KW-0812">Transmembrane</keyword>
<feature type="transmembrane region" description="Helical" evidence="1">
    <location>
        <begin position="12"/>
        <end position="32"/>
    </location>
</feature>
<dbReference type="EMBL" id="QLLK01000022">
    <property type="protein sequence ID" value="RAI83732.1"/>
    <property type="molecule type" value="Genomic_DNA"/>
</dbReference>
<evidence type="ECO:0000256" key="1">
    <source>
        <dbReference type="SAM" id="Phobius"/>
    </source>
</evidence>
<organism evidence="2 3">
    <name type="scientific">Algoriphagus yeomjeoni</name>
    <dbReference type="NCBI Taxonomy" id="291403"/>
    <lineage>
        <taxon>Bacteria</taxon>
        <taxon>Pseudomonadati</taxon>
        <taxon>Bacteroidota</taxon>
        <taxon>Cytophagia</taxon>
        <taxon>Cytophagales</taxon>
        <taxon>Cyclobacteriaceae</taxon>
        <taxon>Algoriphagus</taxon>
    </lineage>
</organism>